<feature type="region of interest" description="Disordered" evidence="1">
    <location>
        <begin position="445"/>
        <end position="467"/>
    </location>
</feature>
<accession>A0A0F0KIV3</accession>
<reference evidence="3 4" key="1">
    <citation type="submission" date="2015-02" db="EMBL/GenBank/DDBJ databases">
        <title>Draft genome sequences of ten Microbacterium spp. with emphasis on heavy metal contaminated environments.</title>
        <authorList>
            <person name="Corretto E."/>
        </authorList>
    </citation>
    <scope>NUCLEOTIDE SEQUENCE [LARGE SCALE GENOMIC DNA]</scope>
    <source>
        <strain evidence="3 4">BEL163</strain>
    </source>
</reference>
<feature type="region of interest" description="Disordered" evidence="1">
    <location>
        <begin position="299"/>
        <end position="322"/>
    </location>
</feature>
<sequence length="539" mass="57085">MFWNITLNRDNSAMNVRGPALTSGMNSPVDALRQIVADLDVVLRSEAVAGLSDASKMELLRVAGEAQRRVEAVVVEVVASVESRPAGSGDLAFCGLFGCRTVGELLQRVLRVDATGATRVVKAARAVRRDIELTSGGWLPARWPALRASLLDGTVGVDGVLAAIGPIERAGARVGTADRLRADAELAAYARGLPVAEKRADDQGGAEARADDEAAPPATPEDLRMLAQAIVQYLDPDGAEPAEEIAMRARGITLGRVKDGVIPVRGGLLPEVAGQLQRLFDAYLNPKVEGPPRPGVAFRPSDTAHTSSPEIEGAGDGFLPSEDPVRTIDTRTRAQKQHDTFAAVLSIAARHDEMPRLGGAAPTLVVSIAAEDYATGSGWAHVDGIDTPVSSRVAAHTACGGGVQRVLFDPAGRIIGIHTSDRVFNAHQRRAITLRDRECSFPAATCPQPGARSITSTSTPTGERPIPTTVWHCAGTTTERSPPVDGRSGCDMAPPPSAALRGGIRVGDGEHHDRPVLLARGRQFDARSCCGHETRRRWR</sequence>
<name>A0A0F0KIV3_9MICO</name>
<gene>
    <name evidence="3" type="ORF">RN51_02585</name>
</gene>
<proteinExistence type="predicted"/>
<dbReference type="PATRIC" id="fig|82380.10.peg.2598"/>
<evidence type="ECO:0000313" key="3">
    <source>
        <dbReference type="EMBL" id="KJL20369.1"/>
    </source>
</evidence>
<dbReference type="Proteomes" id="UP000033725">
    <property type="component" value="Unassembled WGS sequence"/>
</dbReference>
<dbReference type="InterPro" id="IPR003870">
    <property type="entry name" value="DUF222"/>
</dbReference>
<evidence type="ECO:0000259" key="2">
    <source>
        <dbReference type="Pfam" id="PF02720"/>
    </source>
</evidence>
<protein>
    <recommendedName>
        <fullName evidence="2">DUF222 domain-containing protein</fullName>
    </recommendedName>
</protein>
<dbReference type="EMBL" id="JYIV01000028">
    <property type="protein sequence ID" value="KJL20369.1"/>
    <property type="molecule type" value="Genomic_DNA"/>
</dbReference>
<organism evidence="3 4">
    <name type="scientific">Microbacterium oxydans</name>
    <dbReference type="NCBI Taxonomy" id="82380"/>
    <lineage>
        <taxon>Bacteria</taxon>
        <taxon>Bacillati</taxon>
        <taxon>Actinomycetota</taxon>
        <taxon>Actinomycetes</taxon>
        <taxon>Micrococcales</taxon>
        <taxon>Microbacteriaceae</taxon>
        <taxon>Microbacterium</taxon>
    </lineage>
</organism>
<dbReference type="AlphaFoldDB" id="A0A0F0KIV3"/>
<dbReference type="Pfam" id="PF02720">
    <property type="entry name" value="DUF222"/>
    <property type="match status" value="1"/>
</dbReference>
<evidence type="ECO:0000313" key="4">
    <source>
        <dbReference type="Proteomes" id="UP000033725"/>
    </source>
</evidence>
<evidence type="ECO:0000256" key="1">
    <source>
        <dbReference type="SAM" id="MobiDB-lite"/>
    </source>
</evidence>
<feature type="compositionally biased region" description="Basic and acidic residues" evidence="1">
    <location>
        <begin position="198"/>
        <end position="212"/>
    </location>
</feature>
<comment type="caution">
    <text evidence="3">The sequence shown here is derived from an EMBL/GenBank/DDBJ whole genome shotgun (WGS) entry which is preliminary data.</text>
</comment>
<feature type="region of interest" description="Disordered" evidence="1">
    <location>
        <begin position="198"/>
        <end position="219"/>
    </location>
</feature>
<feature type="domain" description="DUF222" evidence="2">
    <location>
        <begin position="63"/>
        <end position="436"/>
    </location>
</feature>